<comment type="caution">
    <text evidence="5">The sequence shown here is derived from an EMBL/GenBank/DDBJ whole genome shotgun (WGS) entry which is preliminary data.</text>
</comment>
<evidence type="ECO:0000256" key="2">
    <source>
        <dbReference type="ARBA" id="ARBA00022801"/>
    </source>
</evidence>
<dbReference type="RefSeq" id="WP_375558402.1">
    <property type="nucleotide sequence ID" value="NZ_JBBVGT010000003.1"/>
</dbReference>
<proteinExistence type="inferred from homology"/>
<feature type="site" description="Important for substrate specificity" evidence="4">
    <location>
        <position position="20"/>
    </location>
</feature>
<dbReference type="CDD" id="cd00555">
    <property type="entry name" value="Maf"/>
    <property type="match status" value="1"/>
</dbReference>
<keyword evidence="3 4" id="KW-0546">Nucleotide metabolism</keyword>
<evidence type="ECO:0000256" key="4">
    <source>
        <dbReference type="HAMAP-Rule" id="MF_00528"/>
    </source>
</evidence>
<dbReference type="PANTHER" id="PTHR43213:SF5">
    <property type="entry name" value="BIFUNCTIONAL DTTP_UTP PYROPHOSPHATASE_METHYLTRANSFERASE PROTEIN-RELATED"/>
    <property type="match status" value="1"/>
</dbReference>
<sequence length="198" mass="22333">MDLRQYLSNINVILASNSPRRKELLGQLGIDFEVKSKDIDESYPTSFRPEAVAVYIAEKKANSFVEHVSSELLIAADTVVTIDDEIFGKPVDYQDAKKMLNALSARSHEVITGVALLHRGKIFSFFEKTVVHFKELTDSEIEYYILNYQPFDKAGAYGIQEWIGMIGVDKIDGSYTNVVGLPTARVYHEIKSFLQNFG</sequence>
<comment type="catalytic activity">
    <reaction evidence="4">
        <text>dTTP + H2O = dTMP + diphosphate + H(+)</text>
        <dbReference type="Rhea" id="RHEA:28534"/>
        <dbReference type="ChEBI" id="CHEBI:15377"/>
        <dbReference type="ChEBI" id="CHEBI:15378"/>
        <dbReference type="ChEBI" id="CHEBI:33019"/>
        <dbReference type="ChEBI" id="CHEBI:37568"/>
        <dbReference type="ChEBI" id="CHEBI:63528"/>
        <dbReference type="EC" id="3.6.1.9"/>
    </reaction>
</comment>
<dbReference type="InterPro" id="IPR029001">
    <property type="entry name" value="ITPase-like_fam"/>
</dbReference>
<feature type="site" description="Important for substrate specificity" evidence="4">
    <location>
        <position position="78"/>
    </location>
</feature>
<comment type="similarity">
    <text evidence="4">Belongs to the Maf family. YhdE subfamily.</text>
</comment>
<feature type="active site" description="Proton acceptor" evidence="4">
    <location>
        <position position="77"/>
    </location>
</feature>
<protein>
    <recommendedName>
        <fullName evidence="4">dTTP/UTP pyrophosphatase</fullName>
        <shortName evidence="4">dTTPase/UTPase</shortName>
        <ecNumber evidence="4">3.6.1.9</ecNumber>
    </recommendedName>
    <alternativeName>
        <fullName evidence="4">Nucleoside triphosphate pyrophosphatase</fullName>
    </alternativeName>
    <alternativeName>
        <fullName evidence="4">Nucleotide pyrophosphatase</fullName>
        <shortName evidence="4">Nucleotide PPase</shortName>
    </alternativeName>
</protein>
<keyword evidence="6" id="KW-1185">Reference proteome</keyword>
<dbReference type="HAMAP" id="MF_00528">
    <property type="entry name" value="Maf"/>
    <property type="match status" value="1"/>
</dbReference>
<organism evidence="5 6">
    <name type="scientific">Albibacterium profundi</name>
    <dbReference type="NCBI Taxonomy" id="3134906"/>
    <lineage>
        <taxon>Bacteria</taxon>
        <taxon>Pseudomonadati</taxon>
        <taxon>Bacteroidota</taxon>
        <taxon>Sphingobacteriia</taxon>
        <taxon>Sphingobacteriales</taxon>
        <taxon>Sphingobacteriaceae</taxon>
        <taxon>Albibacterium</taxon>
    </lineage>
</organism>
<feature type="site" description="Important for substrate specificity" evidence="4">
    <location>
        <position position="160"/>
    </location>
</feature>
<keyword evidence="2 4" id="KW-0378">Hydrolase</keyword>
<dbReference type="NCBIfam" id="TIGR00172">
    <property type="entry name" value="maf"/>
    <property type="match status" value="1"/>
</dbReference>
<comment type="cofactor">
    <cofactor evidence="1 4">
        <name>a divalent metal cation</name>
        <dbReference type="ChEBI" id="CHEBI:60240"/>
    </cofactor>
</comment>
<comment type="catalytic activity">
    <reaction evidence="4">
        <text>UTP + H2O = UMP + diphosphate + H(+)</text>
        <dbReference type="Rhea" id="RHEA:29395"/>
        <dbReference type="ChEBI" id="CHEBI:15377"/>
        <dbReference type="ChEBI" id="CHEBI:15378"/>
        <dbReference type="ChEBI" id="CHEBI:33019"/>
        <dbReference type="ChEBI" id="CHEBI:46398"/>
        <dbReference type="ChEBI" id="CHEBI:57865"/>
        <dbReference type="EC" id="3.6.1.9"/>
    </reaction>
</comment>
<evidence type="ECO:0000256" key="3">
    <source>
        <dbReference type="ARBA" id="ARBA00023080"/>
    </source>
</evidence>
<evidence type="ECO:0000313" key="5">
    <source>
        <dbReference type="EMBL" id="MFB5946872.1"/>
    </source>
</evidence>
<dbReference type="InterPro" id="IPR003697">
    <property type="entry name" value="Maf-like"/>
</dbReference>
<accession>A0ABV5CH75</accession>
<comment type="subcellular location">
    <subcellularLocation>
        <location evidence="4">Cytoplasm</location>
    </subcellularLocation>
</comment>
<name>A0ABV5CH75_9SPHI</name>
<dbReference type="Gene3D" id="3.90.950.10">
    <property type="match status" value="1"/>
</dbReference>
<dbReference type="EC" id="3.6.1.9" evidence="4"/>
<dbReference type="PANTHER" id="PTHR43213">
    <property type="entry name" value="BIFUNCTIONAL DTTP/UTP PYROPHOSPHATASE/METHYLTRANSFERASE PROTEIN-RELATED"/>
    <property type="match status" value="1"/>
</dbReference>
<dbReference type="SUPFAM" id="SSF52972">
    <property type="entry name" value="ITPase-like"/>
    <property type="match status" value="1"/>
</dbReference>
<reference evidence="5 6" key="1">
    <citation type="submission" date="2024-04" db="EMBL/GenBank/DDBJ databases">
        <title>Albibacterium profundi sp. nov., isolated from sediment of the Challenger Deep of Mariana Trench.</title>
        <authorList>
            <person name="Wang Y."/>
        </authorList>
    </citation>
    <scope>NUCLEOTIDE SEQUENCE [LARGE SCALE GENOMIC DNA]</scope>
    <source>
        <strain evidence="5 6">RHL897</strain>
    </source>
</reference>
<comment type="caution">
    <text evidence="4">Lacks conserved residue(s) required for the propagation of feature annotation.</text>
</comment>
<dbReference type="EMBL" id="JBBVGT010000003">
    <property type="protein sequence ID" value="MFB5946872.1"/>
    <property type="molecule type" value="Genomic_DNA"/>
</dbReference>
<keyword evidence="4" id="KW-0963">Cytoplasm</keyword>
<evidence type="ECO:0000256" key="1">
    <source>
        <dbReference type="ARBA" id="ARBA00001968"/>
    </source>
</evidence>
<dbReference type="Proteomes" id="UP001580928">
    <property type="component" value="Unassembled WGS sequence"/>
</dbReference>
<dbReference type="PIRSF" id="PIRSF006305">
    <property type="entry name" value="Maf"/>
    <property type="match status" value="1"/>
</dbReference>
<comment type="function">
    <text evidence="4">Nucleoside triphosphate pyrophosphatase that hydrolyzes dTTP and UTP. May have a dual role in cell division arrest and in preventing the incorporation of modified nucleotides into cellular nucleic acids.</text>
</comment>
<gene>
    <name evidence="5" type="ORF">WKR92_13645</name>
</gene>
<dbReference type="Pfam" id="PF02545">
    <property type="entry name" value="Maf"/>
    <property type="match status" value="1"/>
</dbReference>
<evidence type="ECO:0000313" key="6">
    <source>
        <dbReference type="Proteomes" id="UP001580928"/>
    </source>
</evidence>